<keyword evidence="1" id="KW-0472">Membrane</keyword>
<keyword evidence="1" id="KW-1133">Transmembrane helix</keyword>
<dbReference type="EMBL" id="MTKR01000103">
    <property type="protein sequence ID" value="RWX50301.1"/>
    <property type="molecule type" value="Genomic_DNA"/>
</dbReference>
<accession>A0A444J694</accession>
<keyword evidence="1" id="KW-0812">Transmembrane</keyword>
<reference evidence="4 5" key="1">
    <citation type="submission" date="2017-01" db="EMBL/GenBank/DDBJ databases">
        <title>The cable genome- insights into the physiology and evolution of filamentous bacteria capable of sulfide oxidation via long distance electron transfer.</title>
        <authorList>
            <person name="Schreiber L."/>
            <person name="Bjerg J.T."/>
            <person name="Boggild A."/>
            <person name="Van De Vossenberg J."/>
            <person name="Meysman F."/>
            <person name="Nielsen L.P."/>
            <person name="Schramm A."/>
            <person name="Kjeldsen K.U."/>
        </authorList>
    </citation>
    <scope>NUCLEOTIDE SEQUENCE [LARGE SCALE GENOMIC DNA]</scope>
    <source>
        <strain evidence="2">A2</strain>
        <strain evidence="3">A3</strain>
    </source>
</reference>
<gene>
    <name evidence="2" type="ORF">VT99_10772</name>
    <name evidence="3" type="ORF">VU00_11032</name>
</gene>
<dbReference type="Proteomes" id="UP000286862">
    <property type="component" value="Unassembled WGS sequence"/>
</dbReference>
<organism evidence="2 4">
    <name type="scientific">Candidatus Electrothrix marina</name>
    <dbReference type="NCBI Taxonomy" id="1859130"/>
    <lineage>
        <taxon>Bacteria</taxon>
        <taxon>Pseudomonadati</taxon>
        <taxon>Thermodesulfobacteriota</taxon>
        <taxon>Desulfobulbia</taxon>
        <taxon>Desulfobulbales</taxon>
        <taxon>Desulfobulbaceae</taxon>
        <taxon>Candidatus Electrothrix</taxon>
    </lineage>
</organism>
<protein>
    <submittedName>
        <fullName evidence="2">Uncharacterized protein</fullName>
    </submittedName>
</protein>
<dbReference type="EMBL" id="MTKQ01000077">
    <property type="protein sequence ID" value="RWX48587.1"/>
    <property type="molecule type" value="Genomic_DNA"/>
</dbReference>
<dbReference type="Proteomes" id="UP000287615">
    <property type="component" value="Unassembled WGS sequence"/>
</dbReference>
<evidence type="ECO:0000313" key="5">
    <source>
        <dbReference type="Proteomes" id="UP000287615"/>
    </source>
</evidence>
<feature type="transmembrane region" description="Helical" evidence="1">
    <location>
        <begin position="33"/>
        <end position="50"/>
    </location>
</feature>
<sequence length="56" mass="6191">MNKRTLTTGILITLALVPTLVVADQAGVKTVQTNLDYIWNLVVGALIFFMKSRKTI</sequence>
<evidence type="ECO:0000313" key="3">
    <source>
        <dbReference type="EMBL" id="RWX50301.1"/>
    </source>
</evidence>
<evidence type="ECO:0000256" key="1">
    <source>
        <dbReference type="SAM" id="Phobius"/>
    </source>
</evidence>
<comment type="caution">
    <text evidence="2">The sequence shown here is derived from an EMBL/GenBank/DDBJ whole genome shotgun (WGS) entry which is preliminary data.</text>
</comment>
<name>A0A444J694_9BACT</name>
<proteinExistence type="predicted"/>
<evidence type="ECO:0000313" key="4">
    <source>
        <dbReference type="Proteomes" id="UP000286862"/>
    </source>
</evidence>
<dbReference type="AlphaFoldDB" id="A0A444J694"/>
<evidence type="ECO:0000313" key="2">
    <source>
        <dbReference type="EMBL" id="RWX48587.1"/>
    </source>
</evidence>